<proteinExistence type="predicted"/>
<dbReference type="AlphaFoldDB" id="A0A3M0IQP7"/>
<name>A0A3M0IQP7_HIRRU</name>
<sequence length="79" mass="8816">MESGQASGQLRPKRPSLMLPVSLWPKEEEERTHLQEIHGVLYGDSPDFFRDVSNDLTLIVNLKAALRGIKLPAYATLIG</sequence>
<dbReference type="EMBL" id="QRBI01000244">
    <property type="protein sequence ID" value="RMB90802.1"/>
    <property type="molecule type" value="Genomic_DNA"/>
</dbReference>
<keyword evidence="2" id="KW-1185">Reference proteome</keyword>
<dbReference type="Proteomes" id="UP000269221">
    <property type="component" value="Unassembled WGS sequence"/>
</dbReference>
<accession>A0A3M0IQP7</accession>
<gene>
    <name evidence="1" type="ORF">DUI87_32795</name>
</gene>
<organism evidence="1 2">
    <name type="scientific">Hirundo rustica rustica</name>
    <dbReference type="NCBI Taxonomy" id="333673"/>
    <lineage>
        <taxon>Eukaryota</taxon>
        <taxon>Metazoa</taxon>
        <taxon>Chordata</taxon>
        <taxon>Craniata</taxon>
        <taxon>Vertebrata</taxon>
        <taxon>Euteleostomi</taxon>
        <taxon>Archelosauria</taxon>
        <taxon>Archosauria</taxon>
        <taxon>Dinosauria</taxon>
        <taxon>Saurischia</taxon>
        <taxon>Theropoda</taxon>
        <taxon>Coelurosauria</taxon>
        <taxon>Aves</taxon>
        <taxon>Neognathae</taxon>
        <taxon>Neoaves</taxon>
        <taxon>Telluraves</taxon>
        <taxon>Australaves</taxon>
        <taxon>Passeriformes</taxon>
        <taxon>Sylvioidea</taxon>
        <taxon>Hirundinidae</taxon>
        <taxon>Hirundo</taxon>
    </lineage>
</organism>
<protein>
    <submittedName>
        <fullName evidence="1">Uncharacterized protein</fullName>
    </submittedName>
</protein>
<evidence type="ECO:0000313" key="2">
    <source>
        <dbReference type="Proteomes" id="UP000269221"/>
    </source>
</evidence>
<comment type="caution">
    <text evidence="1">The sequence shown here is derived from an EMBL/GenBank/DDBJ whole genome shotgun (WGS) entry which is preliminary data.</text>
</comment>
<reference evidence="1 2" key="1">
    <citation type="submission" date="2018-07" db="EMBL/GenBank/DDBJ databases">
        <title>A high quality draft genome assembly of the barn swallow (H. rustica rustica).</title>
        <authorList>
            <person name="Formenti G."/>
            <person name="Chiara M."/>
            <person name="Poveda L."/>
            <person name="Francoijs K.-J."/>
            <person name="Bonisoli-Alquati A."/>
            <person name="Canova L."/>
            <person name="Gianfranceschi L."/>
            <person name="Horner D.S."/>
            <person name="Saino N."/>
        </authorList>
    </citation>
    <scope>NUCLEOTIDE SEQUENCE [LARGE SCALE GENOMIC DNA]</scope>
    <source>
        <strain evidence="1">Chelidonia</strain>
        <tissue evidence="1">Blood</tissue>
    </source>
</reference>
<evidence type="ECO:0000313" key="1">
    <source>
        <dbReference type="EMBL" id="RMB90802.1"/>
    </source>
</evidence>